<feature type="transmembrane region" description="Helical" evidence="1">
    <location>
        <begin position="104"/>
        <end position="123"/>
    </location>
</feature>
<evidence type="ECO:0000256" key="1">
    <source>
        <dbReference type="SAM" id="Phobius"/>
    </source>
</evidence>
<feature type="transmembrane region" description="Helical" evidence="1">
    <location>
        <begin position="45"/>
        <end position="66"/>
    </location>
</feature>
<dbReference type="EMBL" id="SDKM01000023">
    <property type="protein sequence ID" value="RYP84493.1"/>
    <property type="molecule type" value="Genomic_DNA"/>
</dbReference>
<evidence type="ECO:0000313" key="2">
    <source>
        <dbReference type="EMBL" id="RYP84493.1"/>
    </source>
</evidence>
<proteinExistence type="predicted"/>
<keyword evidence="1" id="KW-1133">Transmembrane helix</keyword>
<dbReference type="OrthoDB" id="3788664at2"/>
<gene>
    <name evidence="2" type="ORF">EKO23_15645</name>
</gene>
<keyword evidence="1" id="KW-0472">Membrane</keyword>
<accession>A0A4Q4Z9G1</accession>
<reference evidence="2 3" key="1">
    <citation type="submission" date="2019-01" db="EMBL/GenBank/DDBJ databases">
        <title>Nocardioides guangzhouensis sp. nov., an actinobacterium isolated from soil.</title>
        <authorList>
            <person name="Fu Y."/>
            <person name="Cai Y."/>
            <person name="Lin Z."/>
            <person name="Chen P."/>
        </authorList>
    </citation>
    <scope>NUCLEOTIDE SEQUENCE [LARGE SCALE GENOMIC DNA]</scope>
    <source>
        <strain evidence="2 3">130</strain>
    </source>
</reference>
<protein>
    <recommendedName>
        <fullName evidence="4">DUF3649 domain-containing protein</fullName>
    </recommendedName>
</protein>
<dbReference type="AlphaFoldDB" id="A0A4Q4Z9G1"/>
<evidence type="ECO:0008006" key="4">
    <source>
        <dbReference type="Google" id="ProtNLM"/>
    </source>
</evidence>
<feature type="transmembrane region" description="Helical" evidence="1">
    <location>
        <begin position="78"/>
        <end position="98"/>
    </location>
</feature>
<comment type="caution">
    <text evidence="2">The sequence shown here is derived from an EMBL/GenBank/DDBJ whole genome shotgun (WGS) entry which is preliminary data.</text>
</comment>
<organism evidence="2 3">
    <name type="scientific">Nocardioides guangzhouensis</name>
    <dbReference type="NCBI Taxonomy" id="2497878"/>
    <lineage>
        <taxon>Bacteria</taxon>
        <taxon>Bacillati</taxon>
        <taxon>Actinomycetota</taxon>
        <taxon>Actinomycetes</taxon>
        <taxon>Propionibacteriales</taxon>
        <taxon>Nocardioidaceae</taxon>
        <taxon>Nocardioides</taxon>
    </lineage>
</organism>
<keyword evidence="3" id="KW-1185">Reference proteome</keyword>
<sequence length="124" mass="13184">MPAYASQPEPGSRPKRRKHLIDPAAPRLVDSAVAAERSLTRVQRWVASSLAVTTILHMSVGLVLAAMFVPEDRLDSQIGLNVIAAAFGVMAVAAALVIRGRKLLSPWLLLGILPGIAGLWLTLG</sequence>
<evidence type="ECO:0000313" key="3">
    <source>
        <dbReference type="Proteomes" id="UP000295198"/>
    </source>
</evidence>
<name>A0A4Q4Z9G1_9ACTN</name>
<dbReference type="Proteomes" id="UP000295198">
    <property type="component" value="Unassembled WGS sequence"/>
</dbReference>
<keyword evidence="1" id="KW-0812">Transmembrane</keyword>